<dbReference type="GO" id="GO:0009253">
    <property type="term" value="P:peptidoglycan catabolic process"/>
    <property type="evidence" value="ECO:0007669"/>
    <property type="project" value="InterPro"/>
</dbReference>
<dbReference type="Gene3D" id="3.40.630.40">
    <property type="entry name" value="Zn-dependent exopeptidases"/>
    <property type="match status" value="1"/>
</dbReference>
<comment type="caution">
    <text evidence="5">The sequence shown here is derived from an EMBL/GenBank/DDBJ whole genome shotgun (WGS) entry which is preliminary data.</text>
</comment>
<evidence type="ECO:0000313" key="5">
    <source>
        <dbReference type="EMBL" id="MBB5034830.1"/>
    </source>
</evidence>
<dbReference type="CDD" id="cd02696">
    <property type="entry name" value="MurNAc-LAA"/>
    <property type="match status" value="1"/>
</dbReference>
<dbReference type="GO" id="GO:0030288">
    <property type="term" value="C:outer membrane-bounded periplasmic space"/>
    <property type="evidence" value="ECO:0007669"/>
    <property type="project" value="TreeGrafter"/>
</dbReference>
<dbReference type="SMART" id="SM00646">
    <property type="entry name" value="Ami_3"/>
    <property type="match status" value="1"/>
</dbReference>
<protein>
    <recommendedName>
        <fullName evidence="2">N-acetylmuramoyl-L-alanine amidase</fullName>
        <ecNumber evidence="2">3.5.1.28</ecNumber>
    </recommendedName>
</protein>
<sequence>MVVVDAGHGGHDGGAVSHGVIEKKLSLDIAKRLKQALEKAGVRVVMTRQDDSYLTLDERAAFTSRYKADAFVSVHLNTDGEGSDAEGIETYFAATTPLSARQLVSAEALSKKESPSASAEFAGVVQRLVCSTTKAGNRGTKARDYAVVARAVCPAVLVECGFITSASESVLIKQAEYRERLADGIARGVVLFLQGQPAKSPIVAAVAGAGDSAAVRP</sequence>
<dbReference type="InterPro" id="IPR002508">
    <property type="entry name" value="MurNAc-LAA_cat"/>
</dbReference>
<dbReference type="EMBL" id="JACHIG010000011">
    <property type="protein sequence ID" value="MBB5034830.1"/>
    <property type="molecule type" value="Genomic_DNA"/>
</dbReference>
<proteinExistence type="predicted"/>
<keyword evidence="3 5" id="KW-0378">Hydrolase</keyword>
<feature type="domain" description="MurNAc-LAA" evidence="4">
    <location>
        <begin position="60"/>
        <end position="190"/>
    </location>
</feature>
<dbReference type="PANTHER" id="PTHR30404:SF0">
    <property type="entry name" value="N-ACETYLMURAMOYL-L-ALANINE AMIDASE AMIC"/>
    <property type="match status" value="1"/>
</dbReference>
<dbReference type="Proteomes" id="UP000590740">
    <property type="component" value="Unassembled WGS sequence"/>
</dbReference>
<evidence type="ECO:0000256" key="3">
    <source>
        <dbReference type="ARBA" id="ARBA00022801"/>
    </source>
</evidence>
<accession>A0A7W7YFC0</accession>
<dbReference type="InterPro" id="IPR050695">
    <property type="entry name" value="N-acetylmuramoyl_amidase_3"/>
</dbReference>
<evidence type="ECO:0000256" key="2">
    <source>
        <dbReference type="ARBA" id="ARBA00011901"/>
    </source>
</evidence>
<organism evidence="5 6">
    <name type="scientific">Prosthecobacter vanneervenii</name>
    <dbReference type="NCBI Taxonomy" id="48466"/>
    <lineage>
        <taxon>Bacteria</taxon>
        <taxon>Pseudomonadati</taxon>
        <taxon>Verrucomicrobiota</taxon>
        <taxon>Verrucomicrobiia</taxon>
        <taxon>Verrucomicrobiales</taxon>
        <taxon>Verrucomicrobiaceae</taxon>
        <taxon>Prosthecobacter</taxon>
    </lineage>
</organism>
<gene>
    <name evidence="5" type="ORF">HNQ65_004438</name>
</gene>
<dbReference type="AlphaFoldDB" id="A0A7W7YFC0"/>
<evidence type="ECO:0000313" key="6">
    <source>
        <dbReference type="Proteomes" id="UP000590740"/>
    </source>
</evidence>
<dbReference type="Pfam" id="PF01520">
    <property type="entry name" value="Amidase_3"/>
    <property type="match status" value="1"/>
</dbReference>
<dbReference type="EC" id="3.5.1.28" evidence="2"/>
<dbReference type="GO" id="GO:0008745">
    <property type="term" value="F:N-acetylmuramoyl-L-alanine amidase activity"/>
    <property type="evidence" value="ECO:0007669"/>
    <property type="project" value="UniProtKB-EC"/>
</dbReference>
<evidence type="ECO:0000256" key="1">
    <source>
        <dbReference type="ARBA" id="ARBA00001561"/>
    </source>
</evidence>
<evidence type="ECO:0000259" key="4">
    <source>
        <dbReference type="SMART" id="SM00646"/>
    </source>
</evidence>
<reference evidence="5 6" key="1">
    <citation type="submission" date="2020-08" db="EMBL/GenBank/DDBJ databases">
        <title>Genomic Encyclopedia of Type Strains, Phase IV (KMG-IV): sequencing the most valuable type-strain genomes for metagenomic binning, comparative biology and taxonomic classification.</title>
        <authorList>
            <person name="Goeker M."/>
        </authorList>
    </citation>
    <scope>NUCLEOTIDE SEQUENCE [LARGE SCALE GENOMIC DNA]</scope>
    <source>
        <strain evidence="5 6">DSM 12252</strain>
    </source>
</reference>
<keyword evidence="6" id="KW-1185">Reference proteome</keyword>
<dbReference type="PANTHER" id="PTHR30404">
    <property type="entry name" value="N-ACETYLMURAMOYL-L-ALANINE AMIDASE"/>
    <property type="match status" value="1"/>
</dbReference>
<dbReference type="SUPFAM" id="SSF53187">
    <property type="entry name" value="Zn-dependent exopeptidases"/>
    <property type="match status" value="1"/>
</dbReference>
<name>A0A7W7YFC0_9BACT</name>
<comment type="catalytic activity">
    <reaction evidence="1">
        <text>Hydrolyzes the link between N-acetylmuramoyl residues and L-amino acid residues in certain cell-wall glycopeptides.</text>
        <dbReference type="EC" id="3.5.1.28"/>
    </reaction>
</comment>